<dbReference type="SUPFAM" id="SSF109604">
    <property type="entry name" value="HD-domain/PDEase-like"/>
    <property type="match status" value="1"/>
</dbReference>
<name>A0A1I2ARJ7_9BURK</name>
<dbReference type="EMBL" id="FONX01000002">
    <property type="protein sequence ID" value="SFE46624.1"/>
    <property type="molecule type" value="Genomic_DNA"/>
</dbReference>
<sequence>MTDLETSWHRAWIDLSLPPPPGLHEQLIAAYQEPQRHYHSLQHLSECLAHFATVRDQARHPGEVALALWFHDAVYDVKGASNERLSADWAVRVLQAVGADVAVQSRVERLIMATQHGAAEPAADEPDQQLLVDIDLAILGAAPERFAEYDRQVRAEYRWVPGIIYRMKRKAVLQSFLARPYIYGTAHFRERYEAQARRNLALAVA</sequence>
<dbReference type="InterPro" id="IPR009218">
    <property type="entry name" value="HD_phosphohydro"/>
</dbReference>
<keyword evidence="1" id="KW-0378">Hydrolase</keyword>
<reference evidence="2" key="1">
    <citation type="submission" date="2016-10" db="EMBL/GenBank/DDBJ databases">
        <authorList>
            <person name="Varghese N."/>
            <person name="Submissions S."/>
        </authorList>
    </citation>
    <scope>NUCLEOTIDE SEQUENCE [LARGE SCALE GENOMIC DNA]</scope>
    <source>
        <strain evidence="2">DSM 27981</strain>
    </source>
</reference>
<dbReference type="PANTHER" id="PTHR21174:SF0">
    <property type="entry name" value="HD PHOSPHOHYDROLASE FAMILY PROTEIN-RELATED"/>
    <property type="match status" value="1"/>
</dbReference>
<dbReference type="RefSeq" id="WP_175518409.1">
    <property type="nucleotide sequence ID" value="NZ_FONX01000002.1"/>
</dbReference>
<dbReference type="PANTHER" id="PTHR21174">
    <property type="match status" value="1"/>
</dbReference>
<evidence type="ECO:0000313" key="1">
    <source>
        <dbReference type="EMBL" id="SFE46624.1"/>
    </source>
</evidence>
<gene>
    <name evidence="1" type="ORF">SAMN04489711_102187</name>
</gene>
<dbReference type="Proteomes" id="UP000199119">
    <property type="component" value="Unassembled WGS sequence"/>
</dbReference>
<protein>
    <submittedName>
        <fullName evidence="1">Predicted metal-dependent phosphohydrolase, HD superfamily</fullName>
    </submittedName>
</protein>
<evidence type="ECO:0000313" key="2">
    <source>
        <dbReference type="Proteomes" id="UP000199119"/>
    </source>
</evidence>
<dbReference type="PIRSF" id="PIRSF035170">
    <property type="entry name" value="HD_phosphohydro"/>
    <property type="match status" value="1"/>
</dbReference>
<dbReference type="GO" id="GO:0016787">
    <property type="term" value="F:hydrolase activity"/>
    <property type="evidence" value="ECO:0007669"/>
    <property type="project" value="UniProtKB-KW"/>
</dbReference>
<accession>A0A1I2ARJ7</accession>
<proteinExistence type="predicted"/>
<keyword evidence="2" id="KW-1185">Reference proteome</keyword>
<organism evidence="1 2">
    <name type="scientific">Paracidovorax wautersii</name>
    <dbReference type="NCBI Taxonomy" id="1177982"/>
    <lineage>
        <taxon>Bacteria</taxon>
        <taxon>Pseudomonadati</taxon>
        <taxon>Pseudomonadota</taxon>
        <taxon>Betaproteobacteria</taxon>
        <taxon>Burkholderiales</taxon>
        <taxon>Comamonadaceae</taxon>
        <taxon>Paracidovorax</taxon>
    </lineage>
</organism>
<dbReference type="AlphaFoldDB" id="A0A1I2ARJ7"/>